<sequence>MSMKYAGSAAGFWDTIKLCFQGINLCIIMFAAYGYSPNSAGLSSPVHIPSMKENIIPFIKLLKITLLIRSQMSLSSANEPVLQAIVKNLLHQELSLVMNGKKPKGSGHFGYSDIFILSDTVNNYVILELKYISLVGFNINQKNNLGSKRIKITIGEILNNRIDQLNSYMKVISKGKATNYSSSGIFDRRIKVSKSNNPNKLKGFVVLVIGFLHFMEIC</sequence>
<proteinExistence type="predicted"/>
<comment type="caution">
    <text evidence="1">The sequence shown here is derived from an EMBL/GenBank/DDBJ whole genome shotgun (WGS) entry which is preliminary data.</text>
</comment>
<accession>A0A2N0Q1A0</accession>
<protein>
    <submittedName>
        <fullName evidence="1">Uncharacterized protein</fullName>
    </submittedName>
</protein>
<dbReference type="EMBL" id="LLXJ01000225">
    <property type="protein sequence ID" value="PKC12816.1"/>
    <property type="molecule type" value="Genomic_DNA"/>
</dbReference>
<organism evidence="1 2">
    <name type="scientific">Rhizophagus irregularis</name>
    <dbReference type="NCBI Taxonomy" id="588596"/>
    <lineage>
        <taxon>Eukaryota</taxon>
        <taxon>Fungi</taxon>
        <taxon>Fungi incertae sedis</taxon>
        <taxon>Mucoromycota</taxon>
        <taxon>Glomeromycotina</taxon>
        <taxon>Glomeromycetes</taxon>
        <taxon>Glomerales</taxon>
        <taxon>Glomeraceae</taxon>
        <taxon>Rhizophagus</taxon>
    </lineage>
</organism>
<gene>
    <name evidence="1" type="ORF">RhiirA5_411350</name>
</gene>
<evidence type="ECO:0000313" key="2">
    <source>
        <dbReference type="Proteomes" id="UP000232722"/>
    </source>
</evidence>
<evidence type="ECO:0000313" key="1">
    <source>
        <dbReference type="EMBL" id="PKC12816.1"/>
    </source>
</evidence>
<reference evidence="1 2" key="2">
    <citation type="submission" date="2017-09" db="EMBL/GenBank/DDBJ databases">
        <title>Extensive intraspecific genome diversity in a model arbuscular mycorrhizal fungus.</title>
        <authorList>
            <person name="Chen E.C."/>
            <person name="Morin E."/>
            <person name="Beaudet D."/>
            <person name="Noel J."/>
            <person name="Ndikumana S."/>
            <person name="Charron P."/>
            <person name="St-Onge C."/>
            <person name="Giorgi J."/>
            <person name="Grigoriev I.V."/>
            <person name="Roux C."/>
            <person name="Martin F.M."/>
            <person name="Corradi N."/>
        </authorList>
    </citation>
    <scope>NUCLEOTIDE SEQUENCE [LARGE SCALE GENOMIC DNA]</scope>
    <source>
        <strain evidence="1 2">A5</strain>
    </source>
</reference>
<dbReference type="AlphaFoldDB" id="A0A2N0Q1A0"/>
<dbReference type="Proteomes" id="UP000232722">
    <property type="component" value="Unassembled WGS sequence"/>
</dbReference>
<name>A0A2N0Q1A0_9GLOM</name>
<reference evidence="1 2" key="1">
    <citation type="submission" date="2016-04" db="EMBL/GenBank/DDBJ databases">
        <title>Genome analyses suggest a sexual origin of heterokaryosis in a supposedly ancient asexual fungus.</title>
        <authorList>
            <person name="Ropars J."/>
            <person name="Sedzielewska K."/>
            <person name="Noel J."/>
            <person name="Charron P."/>
            <person name="Farinelli L."/>
            <person name="Marton T."/>
            <person name="Kruger M."/>
            <person name="Pelin A."/>
            <person name="Brachmann A."/>
            <person name="Corradi N."/>
        </authorList>
    </citation>
    <scope>NUCLEOTIDE SEQUENCE [LARGE SCALE GENOMIC DNA]</scope>
    <source>
        <strain evidence="1 2">A5</strain>
    </source>
</reference>